<dbReference type="OrthoDB" id="1932527at2759"/>
<organism evidence="2 3">
    <name type="scientific">Sesamum indicum</name>
    <name type="common">Oriental sesame</name>
    <name type="synonym">Sesamum orientale</name>
    <dbReference type="NCBI Taxonomy" id="4182"/>
    <lineage>
        <taxon>Eukaryota</taxon>
        <taxon>Viridiplantae</taxon>
        <taxon>Streptophyta</taxon>
        <taxon>Embryophyta</taxon>
        <taxon>Tracheophyta</taxon>
        <taxon>Spermatophyta</taxon>
        <taxon>Magnoliopsida</taxon>
        <taxon>eudicotyledons</taxon>
        <taxon>Gunneridae</taxon>
        <taxon>Pentapetalae</taxon>
        <taxon>asterids</taxon>
        <taxon>lamiids</taxon>
        <taxon>Lamiales</taxon>
        <taxon>Pedaliaceae</taxon>
        <taxon>Sesamum</taxon>
    </lineage>
</organism>
<accession>A0A6I9T7H4</accession>
<evidence type="ECO:0000259" key="1">
    <source>
        <dbReference type="PROSITE" id="PS50878"/>
    </source>
</evidence>
<dbReference type="PANTHER" id="PTHR46890">
    <property type="entry name" value="NON-LTR RETROLELEMENT REVERSE TRANSCRIPTASE-LIKE PROTEIN-RELATED"/>
    <property type="match status" value="1"/>
</dbReference>
<evidence type="ECO:0000313" key="3">
    <source>
        <dbReference type="RefSeq" id="XP_011079169.1"/>
    </source>
</evidence>
<dbReference type="InParanoid" id="A0A6I9T7H4"/>
<proteinExistence type="predicted"/>
<dbReference type="PROSITE" id="PS50878">
    <property type="entry name" value="RT_POL"/>
    <property type="match status" value="1"/>
</dbReference>
<name>A0A6I9T7H4_SESIN</name>
<reference evidence="3" key="1">
    <citation type="submission" date="2025-08" db="UniProtKB">
        <authorList>
            <consortium name="RefSeq"/>
        </authorList>
    </citation>
    <scope>IDENTIFICATION</scope>
</reference>
<dbReference type="RefSeq" id="XP_011079169.1">
    <property type="nucleotide sequence ID" value="XM_011080867.1"/>
</dbReference>
<dbReference type="InterPro" id="IPR052343">
    <property type="entry name" value="Retrotransposon-Effector_Assoc"/>
</dbReference>
<dbReference type="PANTHER" id="PTHR46890:SF48">
    <property type="entry name" value="RNA-DIRECTED DNA POLYMERASE"/>
    <property type="match status" value="1"/>
</dbReference>
<dbReference type="InterPro" id="IPR043502">
    <property type="entry name" value="DNA/RNA_pol_sf"/>
</dbReference>
<dbReference type="AlphaFoldDB" id="A0A6I9T7H4"/>
<sequence>MEWMKGGDQCSRMFFRKIAQRRTARRILQINDVHGTTHMEANAVSHEFVVYYQFLLGGVRRCEVMDFRYMRPWAQHVLFDEEASQLVLPFTPEDVKLVILILLTTKLRGLMIIAKLLVQRLSVMLDKLISPCQAAFVPGRSVGDNIMLAQELFTGYNQMRLPRRCALKVDIRKAYNTVECDFLLVVLQLFGFPVVFMKWIEKCVTTISFSVGMNGKPHGFFTGARDLRQGDPLSQYLLVLVMEVMHLVFLQMIDQDGGFTFHWKCEPSRLFQLGFADDFLLFCRVDIDSIRVFKEGLDRFGTWSGL</sequence>
<dbReference type="SUPFAM" id="SSF56672">
    <property type="entry name" value="DNA/RNA polymerases"/>
    <property type="match status" value="1"/>
</dbReference>
<dbReference type="KEGG" id="sind:105162747"/>
<dbReference type="InterPro" id="IPR000477">
    <property type="entry name" value="RT_dom"/>
</dbReference>
<gene>
    <name evidence="3" type="primary">LOC105162747</name>
</gene>
<dbReference type="Proteomes" id="UP000504604">
    <property type="component" value="Linkage group LG5"/>
</dbReference>
<protein>
    <submittedName>
        <fullName evidence="3">Uncharacterized protein LOC105162747</fullName>
    </submittedName>
</protein>
<dbReference type="Pfam" id="PF00078">
    <property type="entry name" value="RVT_1"/>
    <property type="match status" value="1"/>
</dbReference>
<feature type="domain" description="Reverse transcriptase" evidence="1">
    <location>
        <begin position="81"/>
        <end position="306"/>
    </location>
</feature>
<evidence type="ECO:0000313" key="2">
    <source>
        <dbReference type="Proteomes" id="UP000504604"/>
    </source>
</evidence>
<keyword evidence="2" id="KW-1185">Reference proteome</keyword>
<dbReference type="GeneID" id="105162747"/>